<accession>A0A5K4F4V5</accession>
<dbReference type="InterPro" id="IPR036364">
    <property type="entry name" value="SEA_dom_sf"/>
</dbReference>
<dbReference type="AlphaFoldDB" id="A0A5K4F4V5"/>
<proteinExistence type="predicted"/>
<evidence type="ECO:0000313" key="2">
    <source>
        <dbReference type="Proteomes" id="UP000008854"/>
    </source>
</evidence>
<evidence type="ECO:0000313" key="3">
    <source>
        <dbReference type="WBParaSite" id="Smp_308490.1"/>
    </source>
</evidence>
<dbReference type="WBParaSite" id="Smp_308490.1">
    <property type="protein sequence ID" value="Smp_308490.1"/>
    <property type="gene ID" value="Smp_308490"/>
</dbReference>
<dbReference type="InterPro" id="IPR000082">
    <property type="entry name" value="SEA_dom"/>
</dbReference>
<dbReference type="SUPFAM" id="SSF82671">
    <property type="entry name" value="SEA domain"/>
    <property type="match status" value="1"/>
</dbReference>
<dbReference type="Pfam" id="PF01390">
    <property type="entry name" value="SEA"/>
    <property type="match status" value="1"/>
</dbReference>
<dbReference type="PROSITE" id="PS50024">
    <property type="entry name" value="SEA"/>
    <property type="match status" value="1"/>
</dbReference>
<reference evidence="2" key="1">
    <citation type="journal article" date="2012" name="PLoS Negl. Trop. Dis.">
        <title>A systematically improved high quality genome and transcriptome of the human blood fluke Schistosoma mansoni.</title>
        <authorList>
            <person name="Protasio A.V."/>
            <person name="Tsai I.J."/>
            <person name="Babbage A."/>
            <person name="Nichol S."/>
            <person name="Hunt M."/>
            <person name="Aslett M.A."/>
            <person name="De Silva N."/>
            <person name="Velarde G.S."/>
            <person name="Anderson T.J."/>
            <person name="Clark R.C."/>
            <person name="Davidson C."/>
            <person name="Dillon G.P."/>
            <person name="Holroyd N.E."/>
            <person name="LoVerde P.T."/>
            <person name="Lloyd C."/>
            <person name="McQuillan J."/>
            <person name="Oliveira G."/>
            <person name="Otto T.D."/>
            <person name="Parker-Manuel S.J."/>
            <person name="Quail M.A."/>
            <person name="Wilson R.A."/>
            <person name="Zerlotini A."/>
            <person name="Dunne D.W."/>
            <person name="Berriman M."/>
        </authorList>
    </citation>
    <scope>NUCLEOTIDE SEQUENCE [LARGE SCALE GENOMIC DNA]</scope>
    <source>
        <strain evidence="2">Puerto Rican</strain>
    </source>
</reference>
<keyword evidence="2" id="KW-1185">Reference proteome</keyword>
<feature type="domain" description="SEA" evidence="1">
    <location>
        <begin position="265"/>
        <end position="387"/>
    </location>
</feature>
<dbReference type="Proteomes" id="UP000008854">
    <property type="component" value="Unassembled WGS sequence"/>
</dbReference>
<name>A0A5K4F4V5_SCHMA</name>
<dbReference type="InParanoid" id="A0A5K4F4V5"/>
<organism evidence="2 3">
    <name type="scientific">Schistosoma mansoni</name>
    <name type="common">Blood fluke</name>
    <dbReference type="NCBI Taxonomy" id="6183"/>
    <lineage>
        <taxon>Eukaryota</taxon>
        <taxon>Metazoa</taxon>
        <taxon>Spiralia</taxon>
        <taxon>Lophotrochozoa</taxon>
        <taxon>Platyhelminthes</taxon>
        <taxon>Trematoda</taxon>
        <taxon>Digenea</taxon>
        <taxon>Strigeidida</taxon>
        <taxon>Schistosomatoidea</taxon>
        <taxon>Schistosomatidae</taxon>
        <taxon>Schistosoma</taxon>
    </lineage>
</organism>
<dbReference type="Gene3D" id="3.30.70.960">
    <property type="entry name" value="SEA domain"/>
    <property type="match status" value="1"/>
</dbReference>
<protein>
    <submittedName>
        <fullName evidence="3">SEA domain-containing protein</fullName>
    </submittedName>
</protein>
<evidence type="ECO:0000259" key="1">
    <source>
        <dbReference type="PROSITE" id="PS50024"/>
    </source>
</evidence>
<reference evidence="3" key="2">
    <citation type="submission" date="2019-11" db="UniProtKB">
        <authorList>
            <consortium name="WormBaseParasite"/>
        </authorList>
    </citation>
    <scope>IDENTIFICATION</scope>
    <source>
        <strain evidence="3">Puerto Rican</strain>
    </source>
</reference>
<sequence length="515" mass="57812">MTRTNLFTFDVPKIIFCIGLLCGSLLDKNLTAKTIHNYDTLTKPGISHRQKQLFNSIHVPEINFEVYGEFPTLKHFDLSEDEITPKYQKMPRFLQSREKRDLQSSEGNFLSDKYSILIKSRIHSPLKNWDDRLNDPQSKIYKLLSTSYCEFLLQSFQHANTSGLKQPECTFLEFTKGSIVLNAILTFNEANYSLLSPQDLSNLLIKGSKELIDSIVNDKTFSLGFNFNGDFSLRLNSSSDFMYTEQSLGSTLPYSEQVDETLDSTTYSVALNFTIKGSNSSLTWDDDLVNTTSTTYQELYRNVCELLLAVMRSILSSQWIVECGTIQFKKGSIDVDAELILTVNSSSINATSEPTSTILNDTNIITEINEYVSTVDQNDTFGIYIDPNSSISLSLIVISMESTISYDTQVIQDVTSSETNDEDSDPITMATNQLELTNESTVGENNSTDTSTLVIEQKQSTEMPYTPTLGETDSLITSMVSRISEETPDTTLLAQTFTDDMFLYFPLSVYSTSTG</sequence>